<dbReference type="Proteomes" id="UP000193144">
    <property type="component" value="Unassembled WGS sequence"/>
</dbReference>
<name>A0A1Y1ZLZ3_9PLEO</name>
<dbReference type="CDD" id="cd02231">
    <property type="entry name" value="cupin_BLL6423-like"/>
    <property type="match status" value="1"/>
</dbReference>
<gene>
    <name evidence="1" type="ORF">BCR34DRAFT_337798</name>
</gene>
<dbReference type="PANTHER" id="PTHR36156:SF3">
    <property type="entry name" value="CUPIN 2 CONSERVED BARREL DOMAIN-CONTAINING PROTEIN"/>
    <property type="match status" value="1"/>
</dbReference>
<dbReference type="AlphaFoldDB" id="A0A1Y1ZLZ3"/>
<reference evidence="1 2" key="1">
    <citation type="submission" date="2016-07" db="EMBL/GenBank/DDBJ databases">
        <title>Pervasive Adenine N6-methylation of Active Genes in Fungi.</title>
        <authorList>
            <consortium name="DOE Joint Genome Institute"/>
            <person name="Mondo S.J."/>
            <person name="Dannebaum R.O."/>
            <person name="Kuo R.C."/>
            <person name="Labutti K."/>
            <person name="Haridas S."/>
            <person name="Kuo A."/>
            <person name="Salamov A."/>
            <person name="Ahrendt S.R."/>
            <person name="Lipzen A."/>
            <person name="Sullivan W."/>
            <person name="Andreopoulos W.B."/>
            <person name="Clum A."/>
            <person name="Lindquist E."/>
            <person name="Daum C."/>
            <person name="Ramamoorthy G.K."/>
            <person name="Gryganskyi A."/>
            <person name="Culley D."/>
            <person name="Magnuson J.K."/>
            <person name="James T.Y."/>
            <person name="O'Malley M.A."/>
            <person name="Stajich J.E."/>
            <person name="Spatafora J.W."/>
            <person name="Visel A."/>
            <person name="Grigoriev I.V."/>
        </authorList>
    </citation>
    <scope>NUCLEOTIDE SEQUENCE [LARGE SCALE GENOMIC DNA]</scope>
    <source>
        <strain evidence="1 2">CBS 115471</strain>
    </source>
</reference>
<sequence length="204" mass="21568">MADNKKSKPSPWTSSVTSLPPSKRYICTHNFTGQSIVHSSPAQLYLGRPGVGGAARSYATSSVPANLAADADIAAYLSSTGPTSHKSHDIVIPTGSGANLVVVDIGPGGESQMHRTVSIDFSICVLGTIKMELDGGEILHLNPGDHVIQRGTMHKWINGSQTEAARFIAVTLPCNEFEIPGTGKMLKEEFVKGTGAKKRDGSRL</sequence>
<dbReference type="InterPro" id="IPR014710">
    <property type="entry name" value="RmlC-like_jellyroll"/>
</dbReference>
<accession>A0A1Y1ZLZ3</accession>
<keyword evidence="2" id="KW-1185">Reference proteome</keyword>
<protein>
    <recommendedName>
        <fullName evidence="3">Cupin 2 conserved barrel domain-containing protein</fullName>
    </recommendedName>
</protein>
<evidence type="ECO:0008006" key="3">
    <source>
        <dbReference type="Google" id="ProtNLM"/>
    </source>
</evidence>
<dbReference type="STRING" id="1231657.A0A1Y1ZLZ3"/>
<dbReference type="InterPro" id="IPR011051">
    <property type="entry name" value="RmlC_Cupin_sf"/>
</dbReference>
<evidence type="ECO:0000313" key="2">
    <source>
        <dbReference type="Proteomes" id="UP000193144"/>
    </source>
</evidence>
<dbReference type="EMBL" id="MCFA01000067">
    <property type="protein sequence ID" value="ORY10855.1"/>
    <property type="molecule type" value="Genomic_DNA"/>
</dbReference>
<dbReference type="InterPro" id="IPR047142">
    <property type="entry name" value="OryJ/VirC-like"/>
</dbReference>
<organism evidence="1 2">
    <name type="scientific">Clohesyomyces aquaticus</name>
    <dbReference type="NCBI Taxonomy" id="1231657"/>
    <lineage>
        <taxon>Eukaryota</taxon>
        <taxon>Fungi</taxon>
        <taxon>Dikarya</taxon>
        <taxon>Ascomycota</taxon>
        <taxon>Pezizomycotina</taxon>
        <taxon>Dothideomycetes</taxon>
        <taxon>Pleosporomycetidae</taxon>
        <taxon>Pleosporales</taxon>
        <taxon>Lindgomycetaceae</taxon>
        <taxon>Clohesyomyces</taxon>
    </lineage>
</organism>
<dbReference type="PANTHER" id="PTHR36156">
    <property type="entry name" value="SLR2101 PROTEIN"/>
    <property type="match status" value="1"/>
</dbReference>
<proteinExistence type="predicted"/>
<dbReference type="Gene3D" id="2.60.120.10">
    <property type="entry name" value="Jelly Rolls"/>
    <property type="match status" value="1"/>
</dbReference>
<comment type="caution">
    <text evidence="1">The sequence shown here is derived from an EMBL/GenBank/DDBJ whole genome shotgun (WGS) entry which is preliminary data.</text>
</comment>
<evidence type="ECO:0000313" key="1">
    <source>
        <dbReference type="EMBL" id="ORY10855.1"/>
    </source>
</evidence>
<dbReference type="OrthoDB" id="5840532at2759"/>
<dbReference type="SUPFAM" id="SSF51182">
    <property type="entry name" value="RmlC-like cupins"/>
    <property type="match status" value="1"/>
</dbReference>